<reference evidence="3" key="2">
    <citation type="submission" date="2021-06" db="EMBL/GenBank/DDBJ databases">
        <title>Updating the genus Pseudomonas: Description of 43 new species and partition of the Pseudomonas putida group.</title>
        <authorList>
            <person name="Girard L."/>
            <person name="Lood C."/>
            <person name="Vandamme P."/>
            <person name="Rokni-Zadeh H."/>
            <person name="van Noort V."/>
            <person name="Hofte M."/>
            <person name="Lavigne R."/>
            <person name="De Mot R."/>
        </authorList>
    </citation>
    <scope>NUCLEOTIDE SEQUENCE</scope>
    <source>
        <strain evidence="3">SWRI145</strain>
    </source>
</reference>
<dbReference type="AlphaFoldDB" id="A0A8H9YTW0"/>
<reference evidence="2" key="1">
    <citation type="journal article" date="2020" name="Microorganisms">
        <title>Reliable Identification of Environmental Pseudomonas Isolates Using the rpoD Gene.</title>
        <authorList>
            <consortium name="The Broad Institute Genome Sequencing Platform"/>
            <person name="Girard L."/>
            <person name="Lood C."/>
            <person name="Rokni-Zadeh H."/>
            <person name="van Noort V."/>
            <person name="Lavigne R."/>
            <person name="De Mot R."/>
        </authorList>
    </citation>
    <scope>NUCLEOTIDE SEQUENCE [LARGE SCALE GENOMIC DNA]</scope>
    <source>
        <strain evidence="2">SWRI145</strain>
    </source>
</reference>
<feature type="transmembrane region" description="Helical" evidence="1">
    <location>
        <begin position="146"/>
        <end position="169"/>
    </location>
</feature>
<proteinExistence type="predicted"/>
<protein>
    <recommendedName>
        <fullName evidence="5">Oligosaccharide repeat unit polymerase</fullName>
    </recommendedName>
</protein>
<keyword evidence="1" id="KW-1133">Transmembrane helix</keyword>
<dbReference type="KEGG" id="ptrt:HU722_0009260"/>
<keyword evidence="4" id="KW-1185">Reference proteome</keyword>
<evidence type="ECO:0008006" key="5">
    <source>
        <dbReference type="Google" id="ProtNLM"/>
    </source>
</evidence>
<dbReference type="RefSeq" id="WP_065874958.1">
    <property type="nucleotide sequence ID" value="NZ_CP077084.1"/>
</dbReference>
<sequence>MSTTKTYAPLLLVEAYLLLGLWLFFFGPIYWPLENKGEFLAFISLYHAFFIAGYILQSSFFVKNKTVEPALKPVPTDDNIFVRYFWIILLLAFAADVVVHRNTTLSNSYIPDDFFSGLYRGLVIPWEARAYYASEASMVGFVKNPYITAITLFAGPFKYILLPGLVFYWHALSNTRKVAGIFVLTIPLLTGIIASLSVINFSYVFIISTCLGVLVASNKSKGVISTLKQRKFFLAFLAFMFLFSFWQFYSVKSAHSPYQVMVENSKPQSFDYLKQKGITFKSEDPGAERSNVVDFYEKLTSYMLQGYYGMSISLDEDFQSSFGIGHSVFLQKSFAQYLGIDVRDRTFPHKITEQWDEFVFWHSFYTYIANDVGFWGVTIVMLILGAYFSNVYLSATLQDNFYAKMLLPLFGILFLYIPANNQVFGFLETMTSFWILTLLFILSKKNVRSNRSTEVKST</sequence>
<evidence type="ECO:0000313" key="4">
    <source>
        <dbReference type="Proteomes" id="UP000615613"/>
    </source>
</evidence>
<feature type="transmembrane region" description="Helical" evidence="1">
    <location>
        <begin position="372"/>
        <end position="389"/>
    </location>
</feature>
<keyword evidence="1" id="KW-0812">Transmembrane</keyword>
<accession>A0A8H9YTW0</accession>
<dbReference type="Proteomes" id="UP000615613">
    <property type="component" value="Chromosome"/>
</dbReference>
<feature type="transmembrane region" description="Helical" evidence="1">
    <location>
        <begin position="401"/>
        <end position="417"/>
    </location>
</feature>
<organism evidence="2">
    <name type="scientific">Pseudomonas tritici</name>
    <dbReference type="NCBI Taxonomy" id="2745518"/>
    <lineage>
        <taxon>Bacteria</taxon>
        <taxon>Pseudomonadati</taxon>
        <taxon>Pseudomonadota</taxon>
        <taxon>Gammaproteobacteria</taxon>
        <taxon>Pseudomonadales</taxon>
        <taxon>Pseudomonadaceae</taxon>
        <taxon>Pseudomonas</taxon>
    </lineage>
</organism>
<feature type="transmembrane region" description="Helical" evidence="1">
    <location>
        <begin position="39"/>
        <end position="60"/>
    </location>
</feature>
<evidence type="ECO:0000313" key="3">
    <source>
        <dbReference type="EMBL" id="QXH85646.1"/>
    </source>
</evidence>
<feature type="transmembrane region" description="Helical" evidence="1">
    <location>
        <begin position="6"/>
        <end position="27"/>
    </location>
</feature>
<dbReference type="EMBL" id="CP077084">
    <property type="protein sequence ID" value="QXH85646.1"/>
    <property type="molecule type" value="Genomic_DNA"/>
</dbReference>
<name>A0A8H9YTW0_9PSED</name>
<keyword evidence="1" id="KW-0472">Membrane</keyword>
<feature type="transmembrane region" description="Helical" evidence="1">
    <location>
        <begin position="423"/>
        <end position="442"/>
    </location>
</feature>
<feature type="transmembrane region" description="Helical" evidence="1">
    <location>
        <begin position="80"/>
        <end position="99"/>
    </location>
</feature>
<dbReference type="EMBL" id="JABWQF010000010">
    <property type="protein sequence ID" value="MBC3293473.1"/>
    <property type="molecule type" value="Genomic_DNA"/>
</dbReference>
<gene>
    <name evidence="3" type="ORF">HU722_0009260</name>
    <name evidence="2" type="ORF">HU722_18280</name>
</gene>
<evidence type="ECO:0000256" key="1">
    <source>
        <dbReference type="SAM" id="Phobius"/>
    </source>
</evidence>
<feature type="transmembrane region" description="Helical" evidence="1">
    <location>
        <begin position="181"/>
        <end position="211"/>
    </location>
</feature>
<evidence type="ECO:0000313" key="2">
    <source>
        <dbReference type="EMBL" id="MBC3293473.1"/>
    </source>
</evidence>
<feature type="transmembrane region" description="Helical" evidence="1">
    <location>
        <begin position="232"/>
        <end position="249"/>
    </location>
</feature>